<dbReference type="PANTHER" id="PTHR47926:SF533">
    <property type="entry name" value="DYW DOMAIN-CONTAINING PROTEIN"/>
    <property type="match status" value="1"/>
</dbReference>
<dbReference type="PROSITE" id="PS51375">
    <property type="entry name" value="PPR"/>
    <property type="match status" value="1"/>
</dbReference>
<dbReference type="EMBL" id="GL377574">
    <property type="protein sequence ID" value="EFJ30905.1"/>
    <property type="molecule type" value="Genomic_DNA"/>
</dbReference>
<accession>D8R9J5</accession>
<dbReference type="STRING" id="88036.D8R9J5"/>
<gene>
    <name evidence="3" type="ORF">SELMODRAFT_88015</name>
</gene>
<proteinExistence type="predicted"/>
<dbReference type="Gramene" id="EFJ30905">
    <property type="protein sequence ID" value="EFJ30905"/>
    <property type="gene ID" value="SELMODRAFT_88015"/>
</dbReference>
<organism evidence="4">
    <name type="scientific">Selaginella moellendorffii</name>
    <name type="common">Spikemoss</name>
    <dbReference type="NCBI Taxonomy" id="88036"/>
    <lineage>
        <taxon>Eukaryota</taxon>
        <taxon>Viridiplantae</taxon>
        <taxon>Streptophyta</taxon>
        <taxon>Embryophyta</taxon>
        <taxon>Tracheophyta</taxon>
        <taxon>Lycopodiopsida</taxon>
        <taxon>Selaginellales</taxon>
        <taxon>Selaginellaceae</taxon>
        <taxon>Selaginella</taxon>
    </lineage>
</organism>
<dbReference type="Gene3D" id="1.25.40.10">
    <property type="entry name" value="Tetratricopeptide repeat domain"/>
    <property type="match status" value="2"/>
</dbReference>
<dbReference type="eggNOG" id="KOG4197">
    <property type="taxonomic scope" value="Eukaryota"/>
</dbReference>
<dbReference type="KEGG" id="smo:SELMODRAFT_88015"/>
<dbReference type="InterPro" id="IPR011990">
    <property type="entry name" value="TPR-like_helical_dom_sf"/>
</dbReference>
<evidence type="ECO:0000313" key="4">
    <source>
        <dbReference type="Proteomes" id="UP000001514"/>
    </source>
</evidence>
<protein>
    <recommendedName>
        <fullName evidence="5">Pentacotripeptide-repeat region of PRORP domain-containing protein</fullName>
    </recommendedName>
</protein>
<keyword evidence="1" id="KW-0677">Repeat</keyword>
<evidence type="ECO:0000256" key="1">
    <source>
        <dbReference type="ARBA" id="ARBA00022737"/>
    </source>
</evidence>
<reference evidence="3 4" key="1">
    <citation type="journal article" date="2011" name="Science">
        <title>The Selaginella genome identifies genetic changes associated with the evolution of vascular plants.</title>
        <authorList>
            <person name="Banks J.A."/>
            <person name="Nishiyama T."/>
            <person name="Hasebe M."/>
            <person name="Bowman J.L."/>
            <person name="Gribskov M."/>
            <person name="dePamphilis C."/>
            <person name="Albert V.A."/>
            <person name="Aono N."/>
            <person name="Aoyama T."/>
            <person name="Ambrose B.A."/>
            <person name="Ashton N.W."/>
            <person name="Axtell M.J."/>
            <person name="Barker E."/>
            <person name="Barker M.S."/>
            <person name="Bennetzen J.L."/>
            <person name="Bonawitz N.D."/>
            <person name="Chapple C."/>
            <person name="Cheng C."/>
            <person name="Correa L.G."/>
            <person name="Dacre M."/>
            <person name="DeBarry J."/>
            <person name="Dreyer I."/>
            <person name="Elias M."/>
            <person name="Engstrom E.M."/>
            <person name="Estelle M."/>
            <person name="Feng L."/>
            <person name="Finet C."/>
            <person name="Floyd S.K."/>
            <person name="Frommer W.B."/>
            <person name="Fujita T."/>
            <person name="Gramzow L."/>
            <person name="Gutensohn M."/>
            <person name="Harholt J."/>
            <person name="Hattori M."/>
            <person name="Heyl A."/>
            <person name="Hirai T."/>
            <person name="Hiwatashi Y."/>
            <person name="Ishikawa M."/>
            <person name="Iwata M."/>
            <person name="Karol K.G."/>
            <person name="Koehler B."/>
            <person name="Kolukisaoglu U."/>
            <person name="Kubo M."/>
            <person name="Kurata T."/>
            <person name="Lalonde S."/>
            <person name="Li K."/>
            <person name="Li Y."/>
            <person name="Litt A."/>
            <person name="Lyons E."/>
            <person name="Manning G."/>
            <person name="Maruyama T."/>
            <person name="Michael T.P."/>
            <person name="Mikami K."/>
            <person name="Miyazaki S."/>
            <person name="Morinaga S."/>
            <person name="Murata T."/>
            <person name="Mueller-Roeber B."/>
            <person name="Nelson D.R."/>
            <person name="Obara M."/>
            <person name="Oguri Y."/>
            <person name="Olmstead R.G."/>
            <person name="Onodera N."/>
            <person name="Petersen B.L."/>
            <person name="Pils B."/>
            <person name="Prigge M."/>
            <person name="Rensing S.A."/>
            <person name="Riano-Pachon D.M."/>
            <person name="Roberts A.W."/>
            <person name="Sato Y."/>
            <person name="Scheller H.V."/>
            <person name="Schulz B."/>
            <person name="Schulz C."/>
            <person name="Shakirov E.V."/>
            <person name="Shibagaki N."/>
            <person name="Shinohara N."/>
            <person name="Shippen D.E."/>
            <person name="Soerensen I."/>
            <person name="Sotooka R."/>
            <person name="Sugimoto N."/>
            <person name="Sugita M."/>
            <person name="Sumikawa N."/>
            <person name="Tanurdzic M."/>
            <person name="Theissen G."/>
            <person name="Ulvskov P."/>
            <person name="Wakazuki S."/>
            <person name="Weng J.K."/>
            <person name="Willats W.W."/>
            <person name="Wipf D."/>
            <person name="Wolf P.G."/>
            <person name="Yang L."/>
            <person name="Zimmer A.D."/>
            <person name="Zhu Q."/>
            <person name="Mitros T."/>
            <person name="Hellsten U."/>
            <person name="Loque D."/>
            <person name="Otillar R."/>
            <person name="Salamov A."/>
            <person name="Schmutz J."/>
            <person name="Shapiro H."/>
            <person name="Lindquist E."/>
            <person name="Lucas S."/>
            <person name="Rokhsar D."/>
            <person name="Grigoriev I.V."/>
        </authorList>
    </citation>
    <scope>NUCLEOTIDE SEQUENCE [LARGE SCALE GENOMIC DNA]</scope>
</reference>
<keyword evidence="4" id="KW-1185">Reference proteome</keyword>
<evidence type="ECO:0000256" key="2">
    <source>
        <dbReference type="PROSITE-ProRule" id="PRU00708"/>
    </source>
</evidence>
<dbReference type="Pfam" id="PF01535">
    <property type="entry name" value="PPR"/>
    <property type="match status" value="4"/>
</dbReference>
<dbReference type="InterPro" id="IPR002885">
    <property type="entry name" value="PPR_rpt"/>
</dbReference>
<dbReference type="NCBIfam" id="TIGR00756">
    <property type="entry name" value="PPR"/>
    <property type="match status" value="1"/>
</dbReference>
<dbReference type="AlphaFoldDB" id="D8R9J5"/>
<dbReference type="PANTHER" id="PTHR47926">
    <property type="entry name" value="PENTATRICOPEPTIDE REPEAT-CONTAINING PROTEIN"/>
    <property type="match status" value="1"/>
</dbReference>
<dbReference type="InterPro" id="IPR046960">
    <property type="entry name" value="PPR_At4g14850-like_plant"/>
</dbReference>
<name>D8R9J5_SELML</name>
<evidence type="ECO:0008006" key="5">
    <source>
        <dbReference type="Google" id="ProtNLM"/>
    </source>
</evidence>
<dbReference type="GO" id="GO:0003723">
    <property type="term" value="F:RNA binding"/>
    <property type="evidence" value="ECO:0007669"/>
    <property type="project" value="InterPro"/>
</dbReference>
<dbReference type="Proteomes" id="UP000001514">
    <property type="component" value="Unassembled WGS sequence"/>
</dbReference>
<sequence>MPQQDSNTWAAIITAYAQNGRLDQAHEIFQTLALQDRQEQGQEPQEHRNLAAWNAIIAAHAQFGNGADAVALLHAMLLEGSSSPSDGSFLGALNGCAHAGLVEESRSIFQAMASDYSIAPRLEHYCCVMEALGRVGQLDRAEELMAAMPYLPDEVAWVGFVGIFQIHGQVTRAAAAAQQFVDANPASATAQVLRSVVLRWAASGAQNREI</sequence>
<dbReference type="GO" id="GO:0009451">
    <property type="term" value="P:RNA modification"/>
    <property type="evidence" value="ECO:0007669"/>
    <property type="project" value="InterPro"/>
</dbReference>
<evidence type="ECO:0000313" key="3">
    <source>
        <dbReference type="EMBL" id="EFJ30905.1"/>
    </source>
</evidence>
<dbReference type="InParanoid" id="D8R9J5"/>
<dbReference type="HOGENOM" id="CLU_002706_0_0_1"/>
<feature type="repeat" description="PPR" evidence="2">
    <location>
        <begin position="5"/>
        <end position="39"/>
    </location>
</feature>